<dbReference type="PROSITE" id="PS50846">
    <property type="entry name" value="HMA_2"/>
    <property type="match status" value="1"/>
</dbReference>
<dbReference type="InterPro" id="IPR017969">
    <property type="entry name" value="Heavy-metal-associated_CS"/>
</dbReference>
<evidence type="ECO:0000256" key="3">
    <source>
        <dbReference type="ARBA" id="ARBA00023008"/>
    </source>
</evidence>
<dbReference type="PANTHER" id="PTHR46594">
    <property type="entry name" value="P-TYPE CATION-TRANSPORTING ATPASE"/>
    <property type="match status" value="1"/>
</dbReference>
<dbReference type="NCBIfam" id="TIGR00003">
    <property type="entry name" value="copper ion binding protein"/>
    <property type="match status" value="1"/>
</dbReference>
<dbReference type="PROSITE" id="PS01047">
    <property type="entry name" value="HMA_1"/>
    <property type="match status" value="1"/>
</dbReference>
<evidence type="ECO:0000313" key="6">
    <source>
        <dbReference type="Proteomes" id="UP000254060"/>
    </source>
</evidence>
<dbReference type="InterPro" id="IPR000428">
    <property type="entry name" value="Cu-bd"/>
</dbReference>
<evidence type="ECO:0000259" key="4">
    <source>
        <dbReference type="PROSITE" id="PS50846"/>
    </source>
</evidence>
<dbReference type="Proteomes" id="UP000254060">
    <property type="component" value="Unassembled WGS sequence"/>
</dbReference>
<sequence>MKKSTFQVAGMSCGSCINKIEGHVGKLAGIESVKVNLSAGEVDVTFDESQLTLSEIETAIQETGYEVTEATVKIGCSCCK</sequence>
<evidence type="ECO:0000313" key="5">
    <source>
        <dbReference type="EMBL" id="STO53165.1"/>
    </source>
</evidence>
<dbReference type="GO" id="GO:0005507">
    <property type="term" value="F:copper ion binding"/>
    <property type="evidence" value="ECO:0007669"/>
    <property type="project" value="InterPro"/>
</dbReference>
<dbReference type="Pfam" id="PF00403">
    <property type="entry name" value="HMA"/>
    <property type="match status" value="1"/>
</dbReference>
<dbReference type="OrthoDB" id="9813965at2"/>
<dbReference type="InterPro" id="IPR006121">
    <property type="entry name" value="HMA_dom"/>
</dbReference>
<proteinExistence type="predicted"/>
<dbReference type="Gene3D" id="3.30.70.100">
    <property type="match status" value="1"/>
</dbReference>
<reference evidence="5 6" key="1">
    <citation type="submission" date="2018-06" db="EMBL/GenBank/DDBJ databases">
        <authorList>
            <consortium name="Pathogen Informatics"/>
            <person name="Doyle S."/>
        </authorList>
    </citation>
    <scope>NUCLEOTIDE SEQUENCE [LARGE SCALE GENOMIC DNA]</scope>
    <source>
        <strain evidence="5 6">NCTC13163</strain>
    </source>
</reference>
<keyword evidence="2" id="KW-0479">Metal-binding</keyword>
<dbReference type="InterPro" id="IPR036163">
    <property type="entry name" value="HMA_dom_sf"/>
</dbReference>
<name>A0A377HH90_9BACL</name>
<dbReference type="RefSeq" id="WP_051627724.1">
    <property type="nucleotide sequence ID" value="NZ_CP085005.1"/>
</dbReference>
<dbReference type="CDD" id="cd00371">
    <property type="entry name" value="HMA"/>
    <property type="match status" value="1"/>
</dbReference>
<evidence type="ECO:0000256" key="2">
    <source>
        <dbReference type="ARBA" id="ARBA00022723"/>
    </source>
</evidence>
<keyword evidence="3" id="KW-0186">Copper</keyword>
<accession>A0A377HH90</accession>
<dbReference type="InterPro" id="IPR006122">
    <property type="entry name" value="HMA_Cu_ion-bd"/>
</dbReference>
<feature type="domain" description="HMA" evidence="4">
    <location>
        <begin position="2"/>
        <end position="68"/>
    </location>
</feature>
<dbReference type="PRINTS" id="PR00944">
    <property type="entry name" value="CUEXPORT"/>
</dbReference>
<dbReference type="STRING" id="1397694.GCA_000702585_03125"/>
<dbReference type="PANTHER" id="PTHR46594:SF4">
    <property type="entry name" value="P-TYPE CATION-TRANSPORTING ATPASE"/>
    <property type="match status" value="1"/>
</dbReference>
<organism evidence="5 6">
    <name type="scientific">Exiguobacterium aurantiacum</name>
    <dbReference type="NCBI Taxonomy" id="33987"/>
    <lineage>
        <taxon>Bacteria</taxon>
        <taxon>Bacillati</taxon>
        <taxon>Bacillota</taxon>
        <taxon>Bacilli</taxon>
        <taxon>Bacillales</taxon>
        <taxon>Bacillales Family XII. Incertae Sedis</taxon>
        <taxon>Exiguobacterium</taxon>
    </lineage>
</organism>
<dbReference type="FunFam" id="3.30.70.100:FF:000001">
    <property type="entry name" value="ATPase copper transporting beta"/>
    <property type="match status" value="1"/>
</dbReference>
<gene>
    <name evidence="5" type="primary">copZ_5</name>
    <name evidence="5" type="ORF">NCTC13163_03146</name>
</gene>
<evidence type="ECO:0000256" key="1">
    <source>
        <dbReference type="ARBA" id="ARBA00015313"/>
    </source>
</evidence>
<dbReference type="AlphaFoldDB" id="A0A377HH90"/>
<dbReference type="EMBL" id="UGGP01000002">
    <property type="protein sequence ID" value="STO53165.1"/>
    <property type="molecule type" value="Genomic_DNA"/>
</dbReference>
<protein>
    <recommendedName>
        <fullName evidence="1">Copper chaperone CopZ</fullName>
    </recommendedName>
</protein>
<dbReference type="GO" id="GO:0006825">
    <property type="term" value="P:copper ion transport"/>
    <property type="evidence" value="ECO:0007669"/>
    <property type="project" value="InterPro"/>
</dbReference>
<dbReference type="SUPFAM" id="SSF55008">
    <property type="entry name" value="HMA, heavy metal-associated domain"/>
    <property type="match status" value="1"/>
</dbReference>